<evidence type="ECO:0000313" key="2">
    <source>
        <dbReference type="EMBL" id="KAK3377498.1"/>
    </source>
</evidence>
<reference evidence="2" key="1">
    <citation type="journal article" date="2023" name="Mol. Phylogenet. Evol.">
        <title>Genome-scale phylogeny and comparative genomics of the fungal order Sordariales.</title>
        <authorList>
            <person name="Hensen N."/>
            <person name="Bonometti L."/>
            <person name="Westerberg I."/>
            <person name="Brannstrom I.O."/>
            <person name="Guillou S."/>
            <person name="Cros-Aarteil S."/>
            <person name="Calhoun S."/>
            <person name="Haridas S."/>
            <person name="Kuo A."/>
            <person name="Mondo S."/>
            <person name="Pangilinan J."/>
            <person name="Riley R."/>
            <person name="LaButti K."/>
            <person name="Andreopoulos B."/>
            <person name="Lipzen A."/>
            <person name="Chen C."/>
            <person name="Yan M."/>
            <person name="Daum C."/>
            <person name="Ng V."/>
            <person name="Clum A."/>
            <person name="Steindorff A."/>
            <person name="Ohm R.A."/>
            <person name="Martin F."/>
            <person name="Silar P."/>
            <person name="Natvig D.O."/>
            <person name="Lalanne C."/>
            <person name="Gautier V."/>
            <person name="Ament-Velasquez S.L."/>
            <person name="Kruys A."/>
            <person name="Hutchinson M.I."/>
            <person name="Powell A.J."/>
            <person name="Barry K."/>
            <person name="Miller A.N."/>
            <person name="Grigoriev I.V."/>
            <person name="Debuchy R."/>
            <person name="Gladieux P."/>
            <person name="Hiltunen Thoren M."/>
            <person name="Johannesson H."/>
        </authorList>
    </citation>
    <scope>NUCLEOTIDE SEQUENCE</scope>
    <source>
        <strain evidence="2">CBS 232.78</strain>
    </source>
</reference>
<keyword evidence="3" id="KW-1185">Reference proteome</keyword>
<sequence length="179" mass="19873">MHYSRVAFIVGAALSPAPAVLVGDDGLDPETPVLFEDGMPFDFGIYGGLSTLPSAAQTTYRWPWGTVPKWCYTEAVNNGYCNLYDIEVYDVTYSDPDTFCHAYSVGTEQAFFSDCNNSTGTYVHELSHNLDHTVTTKGSYWYWETTEWKHILGQDSCVPDPYARSSLTEAYAQAGVMAL</sequence>
<organism evidence="2 3">
    <name type="scientific">Podospora didyma</name>
    <dbReference type="NCBI Taxonomy" id="330526"/>
    <lineage>
        <taxon>Eukaryota</taxon>
        <taxon>Fungi</taxon>
        <taxon>Dikarya</taxon>
        <taxon>Ascomycota</taxon>
        <taxon>Pezizomycotina</taxon>
        <taxon>Sordariomycetes</taxon>
        <taxon>Sordariomycetidae</taxon>
        <taxon>Sordariales</taxon>
        <taxon>Podosporaceae</taxon>
        <taxon>Podospora</taxon>
    </lineage>
</organism>
<accession>A0AAE0KIQ2</accession>
<protein>
    <recommendedName>
        <fullName evidence="4">Lysine-specific metallo-endopeptidase domain-containing protein</fullName>
    </recommendedName>
</protein>
<dbReference type="EMBL" id="JAULSW010000006">
    <property type="protein sequence ID" value="KAK3377498.1"/>
    <property type="molecule type" value="Genomic_DNA"/>
</dbReference>
<dbReference type="Proteomes" id="UP001285441">
    <property type="component" value="Unassembled WGS sequence"/>
</dbReference>
<evidence type="ECO:0000313" key="3">
    <source>
        <dbReference type="Proteomes" id="UP001285441"/>
    </source>
</evidence>
<evidence type="ECO:0000256" key="1">
    <source>
        <dbReference type="SAM" id="SignalP"/>
    </source>
</evidence>
<dbReference type="AlphaFoldDB" id="A0AAE0KIQ2"/>
<keyword evidence="1" id="KW-0732">Signal</keyword>
<evidence type="ECO:0008006" key="4">
    <source>
        <dbReference type="Google" id="ProtNLM"/>
    </source>
</evidence>
<feature type="signal peptide" evidence="1">
    <location>
        <begin position="1"/>
        <end position="19"/>
    </location>
</feature>
<reference evidence="2" key="2">
    <citation type="submission" date="2023-06" db="EMBL/GenBank/DDBJ databases">
        <authorList>
            <consortium name="Lawrence Berkeley National Laboratory"/>
            <person name="Haridas S."/>
            <person name="Hensen N."/>
            <person name="Bonometti L."/>
            <person name="Westerberg I."/>
            <person name="Brannstrom I.O."/>
            <person name="Guillou S."/>
            <person name="Cros-Aarteil S."/>
            <person name="Calhoun S."/>
            <person name="Kuo A."/>
            <person name="Mondo S."/>
            <person name="Pangilinan J."/>
            <person name="Riley R."/>
            <person name="LaButti K."/>
            <person name="Andreopoulos B."/>
            <person name="Lipzen A."/>
            <person name="Chen C."/>
            <person name="Yanf M."/>
            <person name="Daum C."/>
            <person name="Ng V."/>
            <person name="Clum A."/>
            <person name="Steindorff A."/>
            <person name="Ohm R."/>
            <person name="Martin F."/>
            <person name="Silar P."/>
            <person name="Natvig D."/>
            <person name="Lalanne C."/>
            <person name="Gautier V."/>
            <person name="Ament-velasquez S.L."/>
            <person name="Kruys A."/>
            <person name="Hutchinson M.I."/>
            <person name="Powell A.J."/>
            <person name="Barry K."/>
            <person name="Miller A.N."/>
            <person name="Grigoriev I.V."/>
            <person name="Debuchy R."/>
            <person name="Gladieux P."/>
            <person name="Thoren M.H."/>
            <person name="Johannesson H."/>
        </authorList>
    </citation>
    <scope>NUCLEOTIDE SEQUENCE</scope>
    <source>
        <strain evidence="2">CBS 232.78</strain>
    </source>
</reference>
<comment type="caution">
    <text evidence="2">The sequence shown here is derived from an EMBL/GenBank/DDBJ whole genome shotgun (WGS) entry which is preliminary data.</text>
</comment>
<gene>
    <name evidence="2" type="ORF">B0H63DRAFT_524787</name>
</gene>
<proteinExistence type="predicted"/>
<name>A0AAE0KIQ2_9PEZI</name>
<dbReference type="SUPFAM" id="SSF55486">
    <property type="entry name" value="Metalloproteases ('zincins'), catalytic domain"/>
    <property type="match status" value="1"/>
</dbReference>
<feature type="chain" id="PRO_5042098641" description="Lysine-specific metallo-endopeptidase domain-containing protein" evidence="1">
    <location>
        <begin position="20"/>
        <end position="179"/>
    </location>
</feature>